<dbReference type="AlphaFoldDB" id="A0AAV7WAN0"/>
<comment type="caution">
    <text evidence="2">The sequence shown here is derived from an EMBL/GenBank/DDBJ whole genome shotgun (WGS) entry which is preliminary data.</text>
</comment>
<keyword evidence="3" id="KW-1185">Reference proteome</keyword>
<dbReference type="Proteomes" id="UP001066276">
    <property type="component" value="Chromosome 1_2"/>
</dbReference>
<evidence type="ECO:0000256" key="1">
    <source>
        <dbReference type="SAM" id="MobiDB-lite"/>
    </source>
</evidence>
<evidence type="ECO:0000313" key="3">
    <source>
        <dbReference type="Proteomes" id="UP001066276"/>
    </source>
</evidence>
<feature type="compositionally biased region" description="Basic residues" evidence="1">
    <location>
        <begin position="35"/>
        <end position="53"/>
    </location>
</feature>
<evidence type="ECO:0000313" key="2">
    <source>
        <dbReference type="EMBL" id="KAJ1211099.1"/>
    </source>
</evidence>
<name>A0AAV7WAN0_PLEWA</name>
<feature type="region of interest" description="Disordered" evidence="1">
    <location>
        <begin position="23"/>
        <end position="85"/>
    </location>
</feature>
<sequence length="85" mass="9692">MGIASVPPLPRRIWQRGIFQDQGGDTIGESQPLHRIPRPSRLKEGRIRKHRRNVQTNTMVNHLKNPDIRDGGSPNWKEPSQAPPD</sequence>
<organism evidence="2 3">
    <name type="scientific">Pleurodeles waltl</name>
    <name type="common">Iberian ribbed newt</name>
    <dbReference type="NCBI Taxonomy" id="8319"/>
    <lineage>
        <taxon>Eukaryota</taxon>
        <taxon>Metazoa</taxon>
        <taxon>Chordata</taxon>
        <taxon>Craniata</taxon>
        <taxon>Vertebrata</taxon>
        <taxon>Euteleostomi</taxon>
        <taxon>Amphibia</taxon>
        <taxon>Batrachia</taxon>
        <taxon>Caudata</taxon>
        <taxon>Salamandroidea</taxon>
        <taxon>Salamandridae</taxon>
        <taxon>Pleurodelinae</taxon>
        <taxon>Pleurodeles</taxon>
    </lineage>
</organism>
<gene>
    <name evidence="2" type="ORF">NDU88_006460</name>
</gene>
<dbReference type="EMBL" id="JANPWB010000002">
    <property type="protein sequence ID" value="KAJ1211099.1"/>
    <property type="molecule type" value="Genomic_DNA"/>
</dbReference>
<proteinExistence type="predicted"/>
<reference evidence="2" key="1">
    <citation type="journal article" date="2022" name="bioRxiv">
        <title>Sequencing and chromosome-scale assembly of the giantPleurodeles waltlgenome.</title>
        <authorList>
            <person name="Brown T."/>
            <person name="Elewa A."/>
            <person name="Iarovenko S."/>
            <person name="Subramanian E."/>
            <person name="Araus A.J."/>
            <person name="Petzold A."/>
            <person name="Susuki M."/>
            <person name="Suzuki K.-i.T."/>
            <person name="Hayashi T."/>
            <person name="Toyoda A."/>
            <person name="Oliveira C."/>
            <person name="Osipova E."/>
            <person name="Leigh N.D."/>
            <person name="Simon A."/>
            <person name="Yun M.H."/>
        </authorList>
    </citation>
    <scope>NUCLEOTIDE SEQUENCE</scope>
    <source>
        <strain evidence="2">20211129_DDA</strain>
        <tissue evidence="2">Liver</tissue>
    </source>
</reference>
<protein>
    <submittedName>
        <fullName evidence="2">Uncharacterized protein</fullName>
    </submittedName>
</protein>
<accession>A0AAV7WAN0</accession>